<protein>
    <submittedName>
        <fullName evidence="1">Uncharacterized protein</fullName>
    </submittedName>
</protein>
<organism evidence="1 2">
    <name type="scientific">Campylobacter showae RM3277</name>
    <dbReference type="NCBI Taxonomy" id="553219"/>
    <lineage>
        <taxon>Bacteria</taxon>
        <taxon>Pseudomonadati</taxon>
        <taxon>Campylobacterota</taxon>
        <taxon>Epsilonproteobacteria</taxon>
        <taxon>Campylobacterales</taxon>
        <taxon>Campylobacteraceae</taxon>
        <taxon>Campylobacter</taxon>
    </lineage>
</organism>
<keyword evidence="2" id="KW-1185">Reference proteome</keyword>
<gene>
    <name evidence="1" type="ORF">CAMSH0001_1431</name>
</gene>
<accession>C6RIT4</accession>
<reference evidence="1 2" key="1">
    <citation type="submission" date="2009-07" db="EMBL/GenBank/DDBJ databases">
        <authorList>
            <person name="Madupu R."/>
            <person name="Sebastian Y."/>
            <person name="Durkin A.S."/>
            <person name="Torralba M."/>
            <person name="Methe B."/>
            <person name="Sutton G.G."/>
            <person name="Strausberg R.L."/>
            <person name="Nelson K.E."/>
        </authorList>
    </citation>
    <scope>NUCLEOTIDE SEQUENCE [LARGE SCALE GENOMIC DNA]</scope>
    <source>
        <strain evidence="1 2">RM3277</strain>
    </source>
</reference>
<dbReference type="EMBL" id="ACVQ01000032">
    <property type="protein sequence ID" value="EET78827.1"/>
    <property type="molecule type" value="Genomic_DNA"/>
</dbReference>
<name>C6RIT4_9BACT</name>
<comment type="caution">
    <text evidence="1">The sequence shown here is derived from an EMBL/GenBank/DDBJ whole genome shotgun (WGS) entry which is preliminary data.</text>
</comment>
<dbReference type="Proteomes" id="UP000003107">
    <property type="component" value="Unassembled WGS sequence"/>
</dbReference>
<evidence type="ECO:0000313" key="2">
    <source>
        <dbReference type="Proteomes" id="UP000003107"/>
    </source>
</evidence>
<proteinExistence type="predicted"/>
<dbReference type="AlphaFoldDB" id="C6RIT4"/>
<sequence length="50" mass="5743">MGKPFGKFSLAIRTVNLANLRPCYGVKFDLIATYFSKANYFLIYSVKFVE</sequence>
<evidence type="ECO:0000313" key="1">
    <source>
        <dbReference type="EMBL" id="EET78827.1"/>
    </source>
</evidence>